<dbReference type="EC" id="3.6.1.73" evidence="11"/>
<dbReference type="HAMAP" id="MF_00648">
    <property type="entry name" value="Non_canon_purine_NTPase_YjjX"/>
    <property type="match status" value="1"/>
</dbReference>
<dbReference type="GO" id="GO:0103023">
    <property type="term" value="F:ITPase activity"/>
    <property type="evidence" value="ECO:0007669"/>
    <property type="project" value="UniProtKB-EC"/>
</dbReference>
<dbReference type="GO" id="GO:0046872">
    <property type="term" value="F:metal ion binding"/>
    <property type="evidence" value="ECO:0007669"/>
    <property type="project" value="UniProtKB-KW"/>
</dbReference>
<keyword evidence="2 11" id="KW-0479">Metal-binding</keyword>
<dbReference type="EMBL" id="LBZA01000020">
    <property type="protein sequence ID" value="KKR63725.1"/>
    <property type="molecule type" value="Genomic_DNA"/>
</dbReference>
<evidence type="ECO:0000256" key="7">
    <source>
        <dbReference type="ARBA" id="ARBA00023211"/>
    </source>
</evidence>
<keyword evidence="7 11" id="KW-0464">Manganese</keyword>
<evidence type="ECO:0000256" key="10">
    <source>
        <dbReference type="ARBA" id="ARBA00060855"/>
    </source>
</evidence>
<reference evidence="13 14" key="1">
    <citation type="journal article" date="2015" name="Nature">
        <title>rRNA introns, odd ribosomes, and small enigmatic genomes across a large radiation of phyla.</title>
        <authorList>
            <person name="Brown C.T."/>
            <person name="Hug L.A."/>
            <person name="Thomas B.C."/>
            <person name="Sharon I."/>
            <person name="Castelle C.J."/>
            <person name="Singh A."/>
            <person name="Wilkins M.J."/>
            <person name="Williams K.H."/>
            <person name="Banfield J.F."/>
        </authorList>
    </citation>
    <scope>NUCLEOTIDE SEQUENCE [LARGE SCALE GENOMIC DNA]</scope>
</reference>
<dbReference type="Proteomes" id="UP000034293">
    <property type="component" value="Unassembled WGS sequence"/>
</dbReference>
<dbReference type="GO" id="GO:0009117">
    <property type="term" value="P:nucleotide metabolic process"/>
    <property type="evidence" value="ECO:0007669"/>
    <property type="project" value="UniProtKB-KW"/>
</dbReference>
<dbReference type="InterPro" id="IPR002786">
    <property type="entry name" value="Non_canon_purine_NTPase"/>
</dbReference>
<gene>
    <name evidence="13" type="ORF">UU02_C0020G0005</name>
</gene>
<keyword evidence="3 11" id="KW-0547">Nucleotide-binding</keyword>
<evidence type="ECO:0000256" key="9">
    <source>
        <dbReference type="ARBA" id="ARBA00048781"/>
    </source>
</evidence>
<evidence type="ECO:0000256" key="5">
    <source>
        <dbReference type="ARBA" id="ARBA00022842"/>
    </source>
</evidence>
<comment type="subunit">
    <text evidence="11">Homodimer.</text>
</comment>
<evidence type="ECO:0000256" key="1">
    <source>
        <dbReference type="ARBA" id="ARBA00001936"/>
    </source>
</evidence>
<evidence type="ECO:0000256" key="2">
    <source>
        <dbReference type="ARBA" id="ARBA00022723"/>
    </source>
</evidence>
<evidence type="ECO:0000256" key="3">
    <source>
        <dbReference type="ARBA" id="ARBA00022741"/>
    </source>
</evidence>
<dbReference type="SUPFAM" id="SSF52972">
    <property type="entry name" value="ITPase-like"/>
    <property type="match status" value="1"/>
</dbReference>
<dbReference type="InterPro" id="IPR029001">
    <property type="entry name" value="ITPase-like_fam"/>
</dbReference>
<comment type="cofactor">
    <cofactor evidence="11">
        <name>Mg(2+)</name>
        <dbReference type="ChEBI" id="CHEBI:18420"/>
    </cofactor>
    <cofactor evidence="11">
        <name>Mn(2+)</name>
        <dbReference type="ChEBI" id="CHEBI:29035"/>
    </cofactor>
    <text evidence="11">Binds 1 divalent metal cation per subunit; can use either Mg(2+) or Mn(2+).</text>
</comment>
<accession>A0A0G0UVS4</accession>
<dbReference type="NCBIfam" id="TIGR00258">
    <property type="entry name" value="inosine/xanthosine triphosphatase"/>
    <property type="match status" value="1"/>
</dbReference>
<keyword evidence="6 11" id="KW-0546">Nucleotide metabolism</keyword>
<evidence type="ECO:0000256" key="4">
    <source>
        <dbReference type="ARBA" id="ARBA00022801"/>
    </source>
</evidence>
<sequence length="177" mass="19061">MKTPTFAVGTKNKIKIDAVGSVVKDFYPDAEVVGVDISSGVDSQPKTNTDTKNGAINRAKNALSTYSGASYGVGLESGVEFRDDGLWSFGWVAIVDQNDKLGLSKTIEFRLPQKIAELIKGGMEQGQADALVFKREDSGEKEGTVGLLTKGKVKRAGVFSQAIIFALVPFLNSEYYK</sequence>
<name>A0A0G0UVS4_9BACT</name>
<comment type="caution">
    <text evidence="13">The sequence shown here is derived from an EMBL/GenBank/DDBJ whole genome shotgun (WGS) entry which is preliminary data.</text>
</comment>
<keyword evidence="4 11" id="KW-0378">Hydrolase</keyword>
<dbReference type="PANTHER" id="PTHR34699:SF2">
    <property type="entry name" value="NON-CANONICAL PURINE NTP PHOSPHATASE_PRRC1 DOMAIN-CONTAINING PROTEIN"/>
    <property type="match status" value="1"/>
</dbReference>
<dbReference type="AlphaFoldDB" id="A0A0G0UVS4"/>
<feature type="domain" description="Non-canonical purine NTP phosphatase/PRRC1" evidence="12">
    <location>
        <begin position="9"/>
        <end position="171"/>
    </location>
</feature>
<comment type="catalytic activity">
    <reaction evidence="9 11">
        <text>XTP + H2O = XDP + phosphate + H(+)</text>
        <dbReference type="Rhea" id="RHEA:28406"/>
        <dbReference type="ChEBI" id="CHEBI:15377"/>
        <dbReference type="ChEBI" id="CHEBI:15378"/>
        <dbReference type="ChEBI" id="CHEBI:43474"/>
        <dbReference type="ChEBI" id="CHEBI:59884"/>
        <dbReference type="ChEBI" id="CHEBI:61314"/>
        <dbReference type="EC" id="3.6.1.73"/>
    </reaction>
</comment>
<comment type="caution">
    <text evidence="11">Lacks conserved residue(s) required for the propagation of feature annotation.</text>
</comment>
<comment type="catalytic activity">
    <reaction evidence="8 11">
        <text>ITP + H2O = IDP + phosphate + H(+)</text>
        <dbReference type="Rhea" id="RHEA:28330"/>
        <dbReference type="ChEBI" id="CHEBI:15377"/>
        <dbReference type="ChEBI" id="CHEBI:15378"/>
        <dbReference type="ChEBI" id="CHEBI:43474"/>
        <dbReference type="ChEBI" id="CHEBI:58280"/>
        <dbReference type="ChEBI" id="CHEBI:61402"/>
        <dbReference type="EC" id="3.6.1.73"/>
    </reaction>
</comment>
<evidence type="ECO:0000259" key="12">
    <source>
        <dbReference type="Pfam" id="PF01931"/>
    </source>
</evidence>
<dbReference type="GO" id="GO:0000166">
    <property type="term" value="F:nucleotide binding"/>
    <property type="evidence" value="ECO:0007669"/>
    <property type="project" value="UniProtKB-KW"/>
</dbReference>
<dbReference type="Gene3D" id="3.90.950.10">
    <property type="match status" value="1"/>
</dbReference>
<dbReference type="FunFam" id="3.90.950.10:FF:000002">
    <property type="entry name" value="Inosine/xanthosine triphosphatase"/>
    <property type="match status" value="1"/>
</dbReference>
<protein>
    <recommendedName>
        <fullName evidence="11">Probable inosine/xanthosine triphosphatase</fullName>
        <shortName evidence="11">ITPase/XTPase</shortName>
        <ecNumber evidence="11">3.6.1.73</ecNumber>
    </recommendedName>
    <alternativeName>
        <fullName evidence="11">Non-canonical purine NTP phosphatase</fullName>
    </alternativeName>
    <alternativeName>
        <fullName evidence="11">Non-standard purine NTP phosphatase</fullName>
    </alternativeName>
    <alternativeName>
        <fullName evidence="11">Nucleoside-triphosphate phosphatase</fullName>
        <shortName evidence="11">NTPase</shortName>
    </alternativeName>
</protein>
<evidence type="ECO:0000256" key="11">
    <source>
        <dbReference type="HAMAP-Rule" id="MF_00648"/>
    </source>
</evidence>
<dbReference type="InterPro" id="IPR050299">
    <property type="entry name" value="YjjX_NTPase"/>
</dbReference>
<evidence type="ECO:0000256" key="8">
    <source>
        <dbReference type="ARBA" id="ARBA00048174"/>
    </source>
</evidence>
<dbReference type="InterPro" id="IPR026533">
    <property type="entry name" value="NTPase/PRRC1"/>
</dbReference>
<dbReference type="PANTHER" id="PTHR34699">
    <property type="match status" value="1"/>
</dbReference>
<comment type="cofactor">
    <cofactor evidence="1">
        <name>Mn(2+)</name>
        <dbReference type="ChEBI" id="CHEBI:29035"/>
    </cofactor>
</comment>
<evidence type="ECO:0000313" key="14">
    <source>
        <dbReference type="Proteomes" id="UP000034293"/>
    </source>
</evidence>
<comment type="function">
    <text evidence="11">Phosphatase that hydrolyzes non-canonical purine nucleotides such as XTP and ITP to their respective diphosphate derivatives. Probably excludes non-canonical purines from DNA/RNA precursor pool, thus preventing their incorporation into DNA/RNA and avoiding chromosomal lesions.</text>
</comment>
<evidence type="ECO:0000313" key="13">
    <source>
        <dbReference type="EMBL" id="KKR63725.1"/>
    </source>
</evidence>
<evidence type="ECO:0000256" key="6">
    <source>
        <dbReference type="ARBA" id="ARBA00023080"/>
    </source>
</evidence>
<proteinExistence type="inferred from homology"/>
<keyword evidence="5 11" id="KW-0460">Magnesium</keyword>
<organism evidence="13 14">
    <name type="scientific">Candidatus Woesebacteria bacterium GW2011_GWA1_40_43</name>
    <dbReference type="NCBI Taxonomy" id="1618553"/>
    <lineage>
        <taxon>Bacteria</taxon>
        <taxon>Candidatus Woeseibacteriota</taxon>
    </lineage>
</organism>
<dbReference type="Pfam" id="PF01931">
    <property type="entry name" value="NTPase_I-T"/>
    <property type="match status" value="1"/>
</dbReference>
<comment type="similarity">
    <text evidence="10 11">Belongs to the YjjX NTPase family.</text>
</comment>
<dbReference type="GO" id="GO:0006772">
    <property type="term" value="P:thiamine metabolic process"/>
    <property type="evidence" value="ECO:0007669"/>
    <property type="project" value="TreeGrafter"/>
</dbReference>